<organism evidence="3 4">
    <name type="scientific">Ginsengibacter hankyongi</name>
    <dbReference type="NCBI Taxonomy" id="2607284"/>
    <lineage>
        <taxon>Bacteria</taxon>
        <taxon>Pseudomonadati</taxon>
        <taxon>Bacteroidota</taxon>
        <taxon>Chitinophagia</taxon>
        <taxon>Chitinophagales</taxon>
        <taxon>Chitinophagaceae</taxon>
        <taxon>Ginsengibacter</taxon>
    </lineage>
</organism>
<name>A0A5J5IEY6_9BACT</name>
<evidence type="ECO:0000313" key="3">
    <source>
        <dbReference type="EMBL" id="KAA9035897.1"/>
    </source>
</evidence>
<evidence type="ECO:0000256" key="1">
    <source>
        <dbReference type="SAM" id="MobiDB-lite"/>
    </source>
</evidence>
<protein>
    <recommendedName>
        <fullName evidence="5">WW domain-containing protein</fullName>
    </recommendedName>
</protein>
<feature type="compositionally biased region" description="Basic residues" evidence="1">
    <location>
        <begin position="94"/>
        <end position="108"/>
    </location>
</feature>
<reference evidence="3 4" key="1">
    <citation type="submission" date="2019-09" db="EMBL/GenBank/DDBJ databases">
        <title>Draft genome sequence of Ginsengibacter sp. BR5-29.</title>
        <authorList>
            <person name="Im W.-T."/>
        </authorList>
    </citation>
    <scope>NUCLEOTIDE SEQUENCE [LARGE SCALE GENOMIC DNA]</scope>
    <source>
        <strain evidence="3 4">BR5-29</strain>
    </source>
</reference>
<accession>A0A5J5IEY6</accession>
<dbReference type="PROSITE" id="PS51257">
    <property type="entry name" value="PROKAR_LIPOPROTEIN"/>
    <property type="match status" value="1"/>
</dbReference>
<evidence type="ECO:0008006" key="5">
    <source>
        <dbReference type="Google" id="ProtNLM"/>
    </source>
</evidence>
<comment type="caution">
    <text evidence="3">The sequence shown here is derived from an EMBL/GenBank/DDBJ whole genome shotgun (WGS) entry which is preliminary data.</text>
</comment>
<evidence type="ECO:0000256" key="2">
    <source>
        <dbReference type="SAM" id="SignalP"/>
    </source>
</evidence>
<dbReference type="AlphaFoldDB" id="A0A5J5IEY6"/>
<feature type="chain" id="PRO_5023821097" description="WW domain-containing protein" evidence="2">
    <location>
        <begin position="23"/>
        <end position="108"/>
    </location>
</feature>
<keyword evidence="4" id="KW-1185">Reference proteome</keyword>
<dbReference type="Proteomes" id="UP000326903">
    <property type="component" value="Unassembled WGS sequence"/>
</dbReference>
<sequence length="108" mass="12538">MKKLIQGLVLVLLLGCAVQVKAQQTKVQYYYYPSSNVYYNPQTNEYWYKDTTTTSWVTVKTLPANVTVSDNDKQVVYYNGTDPWKNNTADQKKYKVKRGGKKIKQKND</sequence>
<feature type="signal peptide" evidence="2">
    <location>
        <begin position="1"/>
        <end position="22"/>
    </location>
</feature>
<keyword evidence="2" id="KW-0732">Signal</keyword>
<dbReference type="RefSeq" id="WP_150416724.1">
    <property type="nucleotide sequence ID" value="NZ_VYQF01000010.1"/>
</dbReference>
<proteinExistence type="predicted"/>
<evidence type="ECO:0000313" key="4">
    <source>
        <dbReference type="Proteomes" id="UP000326903"/>
    </source>
</evidence>
<gene>
    <name evidence="3" type="ORF">FW778_20320</name>
</gene>
<feature type="region of interest" description="Disordered" evidence="1">
    <location>
        <begin position="88"/>
        <end position="108"/>
    </location>
</feature>
<dbReference type="EMBL" id="VYQF01000010">
    <property type="protein sequence ID" value="KAA9035897.1"/>
    <property type="molecule type" value="Genomic_DNA"/>
</dbReference>